<dbReference type="InterPro" id="IPR036779">
    <property type="entry name" value="LysM_dom_sf"/>
</dbReference>
<feature type="domain" description="LysM" evidence="3">
    <location>
        <begin position="1244"/>
        <end position="1288"/>
    </location>
</feature>
<evidence type="ECO:0000313" key="5">
    <source>
        <dbReference type="Proteomes" id="UP001198612"/>
    </source>
</evidence>
<dbReference type="SUPFAM" id="SSF54106">
    <property type="entry name" value="LysM domain"/>
    <property type="match status" value="1"/>
</dbReference>
<evidence type="ECO:0000259" key="3">
    <source>
        <dbReference type="PROSITE" id="PS51782"/>
    </source>
</evidence>
<keyword evidence="1" id="KW-1188">Viral release from host cell</keyword>
<dbReference type="PANTHER" id="PTHR37813:SF1">
    <property type="entry name" value="FELS-2 PROPHAGE PROTEIN"/>
    <property type="match status" value="1"/>
</dbReference>
<gene>
    <name evidence="4" type="ORF">LKD40_00500</name>
</gene>
<dbReference type="SMART" id="SM00257">
    <property type="entry name" value="LysM"/>
    <property type="match status" value="1"/>
</dbReference>
<evidence type="ECO:0000256" key="2">
    <source>
        <dbReference type="SAM" id="Coils"/>
    </source>
</evidence>
<keyword evidence="2" id="KW-0175">Coiled coil</keyword>
<dbReference type="Pfam" id="PF10145">
    <property type="entry name" value="PhageMin_Tail"/>
    <property type="match status" value="1"/>
</dbReference>
<dbReference type="PANTHER" id="PTHR37813">
    <property type="entry name" value="FELS-2 PROPHAGE PROTEIN"/>
    <property type="match status" value="1"/>
</dbReference>
<evidence type="ECO:0000313" key="4">
    <source>
        <dbReference type="EMBL" id="MCC2226303.1"/>
    </source>
</evidence>
<keyword evidence="5" id="KW-1185">Reference proteome</keyword>
<protein>
    <submittedName>
        <fullName evidence="4">Phage tail tape measure protein</fullName>
    </submittedName>
</protein>
<accession>A0AAW4W2U2</accession>
<dbReference type="RefSeq" id="WP_227588305.1">
    <property type="nucleotide sequence ID" value="NZ_JAJEQQ010000001.1"/>
</dbReference>
<name>A0AAW4W2U2_9FIRM</name>
<dbReference type="InterPro" id="IPR018392">
    <property type="entry name" value="LysM"/>
</dbReference>
<dbReference type="CDD" id="cd00118">
    <property type="entry name" value="LysM"/>
    <property type="match status" value="1"/>
</dbReference>
<feature type="coiled-coil region" evidence="2">
    <location>
        <begin position="21"/>
        <end position="48"/>
    </location>
</feature>
<dbReference type="PROSITE" id="PS51782">
    <property type="entry name" value="LYSM"/>
    <property type="match status" value="1"/>
</dbReference>
<dbReference type="Pfam" id="PF01476">
    <property type="entry name" value="LysM"/>
    <property type="match status" value="1"/>
</dbReference>
<dbReference type="InterPro" id="IPR010090">
    <property type="entry name" value="Phage_tape_meas"/>
</dbReference>
<dbReference type="NCBIfam" id="TIGR01760">
    <property type="entry name" value="tape_meas_TP901"/>
    <property type="match status" value="1"/>
</dbReference>
<dbReference type="Gene3D" id="3.10.350.10">
    <property type="entry name" value="LysM domain"/>
    <property type="match status" value="1"/>
</dbReference>
<sequence>MAETVRIEIPVSVKDNTSAGVQSATRNMSNFERSMKRTEQQLNRLDRAHHVRVDADDQASGTINRLSSATESLDGTAADVEISANDTASQIVDQVEDQVSALDGSAADVDVGANDTATQVVNAASDAVENFDGQSGDAELGADDGATPVIRTAEDAVENFDGSSGDAEIGADDGATPVVRAAQDAVENFDGMSGDAEIGADDQASPVIDSARDKAESWAGSVFNATIGIIDNVTAPIQSVLRAVSNPVVQGASLLGVSLGVADTVNTFKDFESMMSQVKAISGATGQDFEDLTAKAKEMGATTKFTATQSAEAFNYMAMAGWQPTQMIDGISGVMNLAAASGEDLGTTSDIVTDAITAFGLQAGDAGHFADVLAQASANANTNVGMLGESFKYVAPVAGAMNYTVEDTSLALGLMANASVKGSMAGTSLKTAIANMAAPTSSMAAAMEKYGISITDSEGNMKSLKGVMDNIRSSLGGLAEDEQTAAASTIFGKEAMAGMLAIVNASEDDYNKLSTAIYNSKDAAQDMADTMMDNLAGSMTLMQSAVEGVQNSFGKRLSPYLKTAVEGITAEMPAVEEALNNIMDVVDGKATSLKRSIKSMTGSQEWKDADFFGKVDIAWDKIIAEPFMSWAGSEGKSMLSQGIGKLFSSASAILPGGEKAGLTSWLSAGLIGVGASKLISGGKNVASALVPIGSAIKSIASAASEADTVGGFFTSLTGMTSKAGMIGLGAAAIAAAIAGIAVAVDNYNSKVLNDNLEEHFGKIKLSAKEAEEIASGILNQKYLTNVELALNEVKNADSLREAAQKALESNDVLEFKSRVGITLTPEEREDYTSNIKTFVDSKIEELQSRTFAAHIHVQTYIGGTKEGDTLAKNIEDWARADNLELTNLSNDLQTAVEKALTDGIIDVDEEQAISALQEKMNNITARWKESEAQAKWDWINQEYGNLNAADLESGSFTDLLEAMRGQRQSAKESVQADVEQWYSELNSMESAGRITAAQNKQYKEMTGWYVKGQEGSELTKSLQLGANTLNSAYAEKIQSNRQSLAENAQYSLESAQNMLASGDTFSASNALMYGFNELGNGKTLGFTTDATQNALSTMYESMKPDVTQMQGLIDDYREVGKAVPQSLMDSFNEAIEVGAAAGDTAATWQNYANQIWQNGSDELKASLTDPSNPMYETIRSQLPPELTEAIDRAAAETTTEDVTLEGLKASVDGDVDIDKDKWVSALNEKLGDLATTEEVTAEGATIKVEAGDCLWDIGNALGVDWRTIAEENGIESPYVIHPGDEIKISMDTLTAEVDGDAAQSAIDQAMSALTTEGAEFSVTAEGVQVDLSDVQVDSESAAAQIEAALGMESGTLAANGIEVETGATVTVPSELVQVDASGLQGATQEAVNQTDTEPVEKDTSANVNVTDTTTNAEDVQGKVEEDLQGAVGDASVEGSANVTFSDVTADTSGVLEQVTAELESAVSSVPANGHAEITLDQTNNSSEIYSLATGDVESAFSQTIPTDGHVDVTLDQTNNADAIYSECAGQVRSTFSRGFSASADVAVTLNWHITNPSASISTSSSGSSVSATIAGHANGGEVGLSGAELSWVGEEGLEYIIPTVPGRRQRGISLWMQAGKTLGMLGPDGEISAHANGGAVGAGSSIIPEDSIQLAQVPEKADNTVWSIMGQAVSNESSKDASEGDGTTFTINNAQQNDGGGKVEVNVNMNPVIKIEGSNMDEEKIFQVLQNRIREMADDLGDEIAERMGKIFNNMPAVQEA</sequence>
<comment type="caution">
    <text evidence="4">The sequence shown here is derived from an EMBL/GenBank/DDBJ whole genome shotgun (WGS) entry which is preliminary data.</text>
</comment>
<proteinExistence type="predicted"/>
<reference evidence="4 5" key="1">
    <citation type="submission" date="2021-10" db="EMBL/GenBank/DDBJ databases">
        <title>Anaerobic single-cell dispensing facilitates the cultivation of human gut bacteria.</title>
        <authorList>
            <person name="Afrizal A."/>
        </authorList>
    </citation>
    <scope>NUCLEOTIDE SEQUENCE [LARGE SCALE GENOMIC DNA]</scope>
    <source>
        <strain evidence="4 5">CLA-AA-H217</strain>
    </source>
</reference>
<evidence type="ECO:0000256" key="1">
    <source>
        <dbReference type="ARBA" id="ARBA00022612"/>
    </source>
</evidence>
<dbReference type="EMBL" id="JAJEQQ010000001">
    <property type="protein sequence ID" value="MCC2226303.1"/>
    <property type="molecule type" value="Genomic_DNA"/>
</dbReference>
<dbReference type="Proteomes" id="UP001198612">
    <property type="component" value="Unassembled WGS sequence"/>
</dbReference>
<organism evidence="4 5">
    <name type="scientific">Blautia fusiformis</name>
    <dbReference type="NCBI Taxonomy" id="2881264"/>
    <lineage>
        <taxon>Bacteria</taxon>
        <taxon>Bacillati</taxon>
        <taxon>Bacillota</taxon>
        <taxon>Clostridia</taxon>
        <taxon>Lachnospirales</taxon>
        <taxon>Lachnospiraceae</taxon>
        <taxon>Blautia</taxon>
    </lineage>
</organism>